<gene>
    <name evidence="2" type="ORF">BN3087_170018</name>
</gene>
<sequence length="786" mass="92490">MTKQQNILKVYPTSRAIREAIKSYQGNNMFLPNLMRIDDFESRIVISENLVSVDSFERIFLLREVIRDTKFSKLKYNLDLVHFFTQSDAIFKFFEELSLEGVGFENLRYSDAYGEFEEHIEILENLFLDYQALLKSRGLSDKSLLPQNYTLNNGFISYFDVIEVFIEGYFSNFEFELMDGVSKVTNLILHFQTSKFTKKMQDRFRLFGLDLDDEFDFKIDFTNKKILSQEKISTQTNIKVISTKERFEQIGIAFMEIQKMVDSGIQADKIALITPDESIKDVLDVFDKHNNLNFAMGFDYKNQKTYKILEALEQFWKTLDVKDYQRVLSYGLSLKIDFDFEKNVSCQDFFVFLNELKLLETPLDENSQVLSNHNAEVQQKYFHISMVFKEYNLSYREWLHLWLNVLSDVTVDDIGGGKITVIGTLESRSIVYDGVVIIDFNEGIIPSLPSKDNFLNSSVREFAKLPTKSDREALQKQLYKRVIQRSKNSIIIYSTGDEKLPSKFIYELGLKDISQVSPSYKLYYEKDFLESVADDMEIVFDPFGVLWSSTRLKIFLECKRRYYYRYIKNIEQKQTQEENEGSFIHKLLEKVFENEKFFEKSENLSKKISNVLETMIDNTPYGLYQKLLYSQMLIDFVQKQILHFKAGWRVVEVEKTIRGTISGLEFQGRCDRVDQDNTGTFVIDYKTGKSNKENKSKNLQTQKDFQMNIYKEMLSKQYKNLNLAFVKVFDGGVFEEVKSFEEKDQLFFEVIEELKKTKTFINSKCEDLKTCEYCEFALMCQRGEYI</sequence>
<dbReference type="Pfam" id="PF12705">
    <property type="entry name" value="PDDEXK_1"/>
    <property type="match status" value="1"/>
</dbReference>
<name>A0A0S4XLS5_9BACT</name>
<protein>
    <recommendedName>
        <fullName evidence="1">PD-(D/E)XK endonuclease-like domain-containing protein</fullName>
    </recommendedName>
</protein>
<dbReference type="InterPro" id="IPR038726">
    <property type="entry name" value="PDDEXK_AddAB-type"/>
</dbReference>
<organism evidence="2">
    <name type="scientific">Sulfurovum sp. enrichment culture clone C5</name>
    <dbReference type="NCBI Taxonomy" id="497650"/>
    <lineage>
        <taxon>Bacteria</taxon>
        <taxon>Pseudomonadati</taxon>
        <taxon>Campylobacterota</taxon>
        <taxon>Epsilonproteobacteria</taxon>
        <taxon>Campylobacterales</taxon>
        <taxon>Sulfurovaceae</taxon>
        <taxon>Sulfurovum</taxon>
        <taxon>environmental samples</taxon>
    </lineage>
</organism>
<dbReference type="InterPro" id="IPR011604">
    <property type="entry name" value="PDDEXK-like_dom_sf"/>
</dbReference>
<accession>A0A0S4XLS5</accession>
<dbReference type="InterPro" id="IPR027417">
    <property type="entry name" value="P-loop_NTPase"/>
</dbReference>
<evidence type="ECO:0000313" key="2">
    <source>
        <dbReference type="EMBL" id="CUV65065.1"/>
    </source>
</evidence>
<dbReference type="EMBL" id="FAXN01000015">
    <property type="protein sequence ID" value="CUV65065.1"/>
    <property type="molecule type" value="Genomic_DNA"/>
</dbReference>
<proteinExistence type="predicted"/>
<feature type="domain" description="PD-(D/E)XK endonuclease-like" evidence="1">
    <location>
        <begin position="547"/>
        <end position="781"/>
    </location>
</feature>
<dbReference type="InterPro" id="IPR011335">
    <property type="entry name" value="Restrct_endonuc-II-like"/>
</dbReference>
<dbReference type="SUPFAM" id="SSF52980">
    <property type="entry name" value="Restriction endonuclease-like"/>
    <property type="match status" value="1"/>
</dbReference>
<evidence type="ECO:0000259" key="1">
    <source>
        <dbReference type="Pfam" id="PF12705"/>
    </source>
</evidence>
<reference evidence="2" key="1">
    <citation type="submission" date="2015-11" db="EMBL/GenBank/DDBJ databases">
        <authorList>
            <person name="Zhang Y."/>
            <person name="Guo Z."/>
        </authorList>
    </citation>
    <scope>NUCLEOTIDE SEQUENCE</scope>
    <source>
        <strain evidence="2">BN30871</strain>
    </source>
</reference>
<dbReference type="Gene3D" id="3.90.320.10">
    <property type="match status" value="1"/>
</dbReference>
<dbReference type="SUPFAM" id="SSF52540">
    <property type="entry name" value="P-loop containing nucleoside triphosphate hydrolases"/>
    <property type="match status" value="1"/>
</dbReference>
<dbReference type="AlphaFoldDB" id="A0A0S4XLS5"/>